<protein>
    <recommendedName>
        <fullName evidence="4">Ubiquitinyl hydrolase 1</fullName>
    </recommendedName>
</protein>
<accession>A0ABN9VGI9</accession>
<evidence type="ECO:0008006" key="4">
    <source>
        <dbReference type="Google" id="ProtNLM"/>
    </source>
</evidence>
<evidence type="ECO:0000313" key="2">
    <source>
        <dbReference type="EMBL" id="CAK0871116.1"/>
    </source>
</evidence>
<proteinExistence type="predicted"/>
<comment type="caution">
    <text evidence="2">The sequence shown here is derived from an EMBL/GenBank/DDBJ whole genome shotgun (WGS) entry which is preliminary data.</text>
</comment>
<gene>
    <name evidence="2" type="ORF">PCOR1329_LOCUS57049</name>
</gene>
<keyword evidence="3" id="KW-1185">Reference proteome</keyword>
<reference evidence="2" key="1">
    <citation type="submission" date="2023-10" db="EMBL/GenBank/DDBJ databases">
        <authorList>
            <person name="Chen Y."/>
            <person name="Shah S."/>
            <person name="Dougan E. K."/>
            <person name="Thang M."/>
            <person name="Chan C."/>
        </authorList>
    </citation>
    <scope>NUCLEOTIDE SEQUENCE [LARGE SCALE GENOMIC DNA]</scope>
</reference>
<evidence type="ECO:0000313" key="3">
    <source>
        <dbReference type="Proteomes" id="UP001189429"/>
    </source>
</evidence>
<name>A0ABN9VGI9_9DINO</name>
<sequence>MVSLAGWWRFDDSRAEFLGGAADEAAAARVLGEGNYLLLFQRRDAPAVPEQLREQSHRRPQDWPHVRPGGEEAEWSFLDTAELSRSFLS</sequence>
<feature type="region of interest" description="Disordered" evidence="1">
    <location>
        <begin position="49"/>
        <end position="68"/>
    </location>
</feature>
<evidence type="ECO:0000256" key="1">
    <source>
        <dbReference type="SAM" id="MobiDB-lite"/>
    </source>
</evidence>
<organism evidence="2 3">
    <name type="scientific">Prorocentrum cordatum</name>
    <dbReference type="NCBI Taxonomy" id="2364126"/>
    <lineage>
        <taxon>Eukaryota</taxon>
        <taxon>Sar</taxon>
        <taxon>Alveolata</taxon>
        <taxon>Dinophyceae</taxon>
        <taxon>Prorocentrales</taxon>
        <taxon>Prorocentraceae</taxon>
        <taxon>Prorocentrum</taxon>
    </lineage>
</organism>
<dbReference type="Proteomes" id="UP001189429">
    <property type="component" value="Unassembled WGS sequence"/>
</dbReference>
<dbReference type="EMBL" id="CAUYUJ010017037">
    <property type="protein sequence ID" value="CAK0871116.1"/>
    <property type="molecule type" value="Genomic_DNA"/>
</dbReference>